<evidence type="ECO:0000259" key="2">
    <source>
        <dbReference type="Pfam" id="PF02272"/>
    </source>
</evidence>
<dbReference type="SUPFAM" id="SSF64182">
    <property type="entry name" value="DHH phosphoesterases"/>
    <property type="match status" value="1"/>
</dbReference>
<dbReference type="InterPro" id="IPR001667">
    <property type="entry name" value="DDH_dom"/>
</dbReference>
<dbReference type="RefSeq" id="WP_109265538.1">
    <property type="nucleotide sequence ID" value="NZ_QEWP01000016.1"/>
</dbReference>
<dbReference type="Pfam" id="PF01368">
    <property type="entry name" value="DHH"/>
    <property type="match status" value="1"/>
</dbReference>
<comment type="caution">
    <text evidence="3">The sequence shown here is derived from an EMBL/GenBank/DDBJ whole genome shotgun (WGS) entry which is preliminary data.</text>
</comment>
<sequence>MIFNESQISRLGELILKSESIVLIPHKNSDGDAIGSILGWWNLFKNKGLNATVVVPDAVPDNLQWMKGANEIVVHENDPQKSKEALKHSDLLFLMDFNNLQRCGSLADIVSTLNTTRVLIDHHPDPVWGVADLIFSEIGVSSTCELSYHIIKSLNWQDNVDEFSAESFYSGIITDTGSLSYNSSHPRTYMVVGELVGKGIDKDKIHKQLFQSNSLTRMRLLGHVLCNKMELMNDLEAAYIAISKDDLDNHNYKPGDTEGFVNYPLGIKGVEISAMFTEKEREKFVKVSFRSRDNTPVNLYSEKYFSGGGHAKAAGGEWNGTLRGAIEHFKKTLPDFINQIRES</sequence>
<name>A0A2U2B5I6_9BACT</name>
<dbReference type="Gene3D" id="3.10.310.30">
    <property type="match status" value="1"/>
</dbReference>
<dbReference type="Proteomes" id="UP000244956">
    <property type="component" value="Unassembled WGS sequence"/>
</dbReference>
<organism evidence="3 4">
    <name type="scientific">Marinilabilia rubra</name>
    <dbReference type="NCBI Taxonomy" id="2162893"/>
    <lineage>
        <taxon>Bacteria</taxon>
        <taxon>Pseudomonadati</taxon>
        <taxon>Bacteroidota</taxon>
        <taxon>Bacteroidia</taxon>
        <taxon>Marinilabiliales</taxon>
        <taxon>Marinilabiliaceae</taxon>
        <taxon>Marinilabilia</taxon>
    </lineage>
</organism>
<protein>
    <submittedName>
        <fullName evidence="3">Bifunctional oligoribonuclease/PAP phosphatase NrnA</fullName>
    </submittedName>
</protein>
<keyword evidence="4" id="KW-1185">Reference proteome</keyword>
<dbReference type="Gene3D" id="3.90.1640.10">
    <property type="entry name" value="inorganic pyrophosphatase (n-terminal core)"/>
    <property type="match status" value="1"/>
</dbReference>
<dbReference type="Pfam" id="PF02272">
    <property type="entry name" value="DHHA1"/>
    <property type="match status" value="1"/>
</dbReference>
<dbReference type="InterPro" id="IPR038763">
    <property type="entry name" value="DHH_sf"/>
</dbReference>
<dbReference type="InterPro" id="IPR051319">
    <property type="entry name" value="Oligoribo/pAp-PDE_c-di-AMP_PDE"/>
</dbReference>
<evidence type="ECO:0000313" key="3">
    <source>
        <dbReference type="EMBL" id="PWD98327.1"/>
    </source>
</evidence>
<dbReference type="PANTHER" id="PTHR47618">
    <property type="entry name" value="BIFUNCTIONAL OLIGORIBONUCLEASE AND PAP PHOSPHATASE NRNA"/>
    <property type="match status" value="1"/>
</dbReference>
<feature type="domain" description="DDH" evidence="1">
    <location>
        <begin position="21"/>
        <end position="172"/>
    </location>
</feature>
<accession>A0A2U2B5I6</accession>
<dbReference type="EMBL" id="QEWP01000016">
    <property type="protein sequence ID" value="PWD98327.1"/>
    <property type="molecule type" value="Genomic_DNA"/>
</dbReference>
<dbReference type="AlphaFoldDB" id="A0A2U2B5I6"/>
<evidence type="ECO:0000313" key="4">
    <source>
        <dbReference type="Proteomes" id="UP000244956"/>
    </source>
</evidence>
<proteinExistence type="predicted"/>
<dbReference type="PANTHER" id="PTHR47618:SF1">
    <property type="entry name" value="BIFUNCTIONAL OLIGORIBONUCLEASE AND PAP PHOSPHATASE NRNA"/>
    <property type="match status" value="1"/>
</dbReference>
<feature type="domain" description="DHHA1" evidence="2">
    <location>
        <begin position="249"/>
        <end position="337"/>
    </location>
</feature>
<reference evidence="3 4" key="1">
    <citation type="submission" date="2018-05" db="EMBL/GenBank/DDBJ databases">
        <title>Marinilabilia rubrum sp. nov., isolated from saltern sediment.</title>
        <authorList>
            <person name="Zhang R."/>
        </authorList>
    </citation>
    <scope>NUCLEOTIDE SEQUENCE [LARGE SCALE GENOMIC DNA]</scope>
    <source>
        <strain evidence="3 4">WTE16</strain>
    </source>
</reference>
<gene>
    <name evidence="3" type="ORF">DDZ16_16255</name>
</gene>
<dbReference type="OrthoDB" id="9803668at2"/>
<evidence type="ECO:0000259" key="1">
    <source>
        <dbReference type="Pfam" id="PF01368"/>
    </source>
</evidence>
<dbReference type="GO" id="GO:0003676">
    <property type="term" value="F:nucleic acid binding"/>
    <property type="evidence" value="ECO:0007669"/>
    <property type="project" value="InterPro"/>
</dbReference>
<dbReference type="InterPro" id="IPR003156">
    <property type="entry name" value="DHHA1_dom"/>
</dbReference>